<dbReference type="Proteomes" id="UP000772434">
    <property type="component" value="Unassembled WGS sequence"/>
</dbReference>
<dbReference type="EMBL" id="JADNRY010000023">
    <property type="protein sequence ID" value="KAF9072652.1"/>
    <property type="molecule type" value="Genomic_DNA"/>
</dbReference>
<feature type="signal peptide" evidence="1">
    <location>
        <begin position="1"/>
        <end position="23"/>
    </location>
</feature>
<accession>A0A9P5Q0X5</accession>
<evidence type="ECO:0000313" key="3">
    <source>
        <dbReference type="Proteomes" id="UP000772434"/>
    </source>
</evidence>
<proteinExistence type="predicted"/>
<dbReference type="AlphaFoldDB" id="A0A9P5Q0X5"/>
<evidence type="ECO:0000256" key="1">
    <source>
        <dbReference type="SAM" id="SignalP"/>
    </source>
</evidence>
<feature type="chain" id="PRO_5040479711" description="Secreted protein" evidence="1">
    <location>
        <begin position="24"/>
        <end position="151"/>
    </location>
</feature>
<keyword evidence="1" id="KW-0732">Signal</keyword>
<keyword evidence="3" id="KW-1185">Reference proteome</keyword>
<comment type="caution">
    <text evidence="2">The sequence shown here is derived from an EMBL/GenBank/DDBJ whole genome shotgun (WGS) entry which is preliminary data.</text>
</comment>
<sequence length="151" mass="17193">MFVLHFLNLCTCWVLTCLRLALGTTNEDFTHAHHLRYSAVMGYTVALPVILPFQSVPPLENGEDNQRDKTVHTMFVVQSRMVQGVITPCLKMHVKVLRTRSSRWRGALAFNSRSKSINVVLELEATGIPLMKKNQYHRAGQMPFVYPPQTP</sequence>
<evidence type="ECO:0000313" key="2">
    <source>
        <dbReference type="EMBL" id="KAF9072652.1"/>
    </source>
</evidence>
<name>A0A9P5Q0X5_9AGAR</name>
<evidence type="ECO:0008006" key="4">
    <source>
        <dbReference type="Google" id="ProtNLM"/>
    </source>
</evidence>
<reference evidence="2" key="1">
    <citation type="submission" date="2020-11" db="EMBL/GenBank/DDBJ databases">
        <authorList>
            <consortium name="DOE Joint Genome Institute"/>
            <person name="Ahrendt S."/>
            <person name="Riley R."/>
            <person name="Andreopoulos W."/>
            <person name="Labutti K."/>
            <person name="Pangilinan J."/>
            <person name="Ruiz-Duenas F.J."/>
            <person name="Barrasa J.M."/>
            <person name="Sanchez-Garcia M."/>
            <person name="Camarero S."/>
            <person name="Miyauchi S."/>
            <person name="Serrano A."/>
            <person name="Linde D."/>
            <person name="Babiker R."/>
            <person name="Drula E."/>
            <person name="Ayuso-Fernandez I."/>
            <person name="Pacheco R."/>
            <person name="Padilla G."/>
            <person name="Ferreira P."/>
            <person name="Barriuso J."/>
            <person name="Kellner H."/>
            <person name="Castanera R."/>
            <person name="Alfaro M."/>
            <person name="Ramirez L."/>
            <person name="Pisabarro A.G."/>
            <person name="Kuo A."/>
            <person name="Tritt A."/>
            <person name="Lipzen A."/>
            <person name="He G."/>
            <person name="Yan M."/>
            <person name="Ng V."/>
            <person name="Cullen D."/>
            <person name="Martin F."/>
            <person name="Rosso M.-N."/>
            <person name="Henrissat B."/>
            <person name="Hibbett D."/>
            <person name="Martinez A.T."/>
            <person name="Grigoriev I.V."/>
        </authorList>
    </citation>
    <scope>NUCLEOTIDE SEQUENCE</scope>
    <source>
        <strain evidence="2">AH 40177</strain>
    </source>
</reference>
<protein>
    <recommendedName>
        <fullName evidence="4">Secreted protein</fullName>
    </recommendedName>
</protein>
<gene>
    <name evidence="2" type="ORF">BDP27DRAFT_1360960</name>
</gene>
<organism evidence="2 3">
    <name type="scientific">Rhodocollybia butyracea</name>
    <dbReference type="NCBI Taxonomy" id="206335"/>
    <lineage>
        <taxon>Eukaryota</taxon>
        <taxon>Fungi</taxon>
        <taxon>Dikarya</taxon>
        <taxon>Basidiomycota</taxon>
        <taxon>Agaricomycotina</taxon>
        <taxon>Agaricomycetes</taxon>
        <taxon>Agaricomycetidae</taxon>
        <taxon>Agaricales</taxon>
        <taxon>Marasmiineae</taxon>
        <taxon>Omphalotaceae</taxon>
        <taxon>Rhodocollybia</taxon>
    </lineage>
</organism>